<dbReference type="CDD" id="cd00590">
    <property type="entry name" value="RRM_SF"/>
    <property type="match status" value="1"/>
</dbReference>
<dbReference type="EC" id="2.3.2.27" evidence="5"/>
<dbReference type="InterPro" id="IPR039396">
    <property type="entry name" value="Deltex_C"/>
</dbReference>
<comment type="caution">
    <text evidence="7">The sequence shown here is derived from an EMBL/GenBank/DDBJ whole genome shotgun (WGS) entry which is preliminary data.</text>
</comment>
<keyword evidence="8" id="KW-1185">Reference proteome</keyword>
<evidence type="ECO:0000313" key="8">
    <source>
        <dbReference type="Proteomes" id="UP001209878"/>
    </source>
</evidence>
<keyword evidence="4 5" id="KW-0479">Metal-binding</keyword>
<dbReference type="EMBL" id="JAODUO010000689">
    <property type="protein sequence ID" value="KAK2176047.1"/>
    <property type="molecule type" value="Genomic_DNA"/>
</dbReference>
<comment type="catalytic activity">
    <reaction evidence="1 5">
        <text>S-ubiquitinyl-[E2 ubiquitin-conjugating enzyme]-L-cysteine + [acceptor protein]-L-lysine = [E2 ubiquitin-conjugating enzyme]-L-cysteine + N(6)-ubiquitinyl-[acceptor protein]-L-lysine.</text>
        <dbReference type="EC" id="2.3.2.27"/>
    </reaction>
</comment>
<comment type="pathway">
    <text evidence="2 5">Protein modification; protein ubiquitination.</text>
</comment>
<keyword evidence="5" id="KW-0863">Zinc-finger</keyword>
<evidence type="ECO:0000256" key="3">
    <source>
        <dbReference type="ARBA" id="ARBA00022679"/>
    </source>
</evidence>
<dbReference type="GO" id="GO:0008270">
    <property type="term" value="F:zinc ion binding"/>
    <property type="evidence" value="ECO:0007669"/>
    <property type="project" value="UniProtKB-KW"/>
</dbReference>
<evidence type="ECO:0000256" key="1">
    <source>
        <dbReference type="ARBA" id="ARBA00000900"/>
    </source>
</evidence>
<dbReference type="PANTHER" id="PTHR12622">
    <property type="entry name" value="DELTEX-RELATED"/>
    <property type="match status" value="1"/>
</dbReference>
<dbReference type="GO" id="GO:0061630">
    <property type="term" value="F:ubiquitin protein ligase activity"/>
    <property type="evidence" value="ECO:0007669"/>
    <property type="project" value="UniProtKB-UniRule"/>
</dbReference>
<evidence type="ECO:0000256" key="4">
    <source>
        <dbReference type="ARBA" id="ARBA00022723"/>
    </source>
</evidence>
<dbReference type="GO" id="GO:0005737">
    <property type="term" value="C:cytoplasm"/>
    <property type="evidence" value="ECO:0007669"/>
    <property type="project" value="UniProtKB-SubCell"/>
</dbReference>
<accession>A0AAD9NMR8</accession>
<sequence length="353" mass="39485">MDTQSKENKVWVDRLQYDTHHTQLDEALAERGLIAEEIRLLPRGRAVLIFTEKSDAKACLKERDVFQHLGCTKDSWGQLLKYQPGFEDNMFRGQTSLVEERLNKDICDLFMQSRDTLTKLAEEYKITWFYSTLHGLFLRGPAEAVKEASVYLNNNVSCDNCRCPTATVSQASGYHDNNVIKVTRNEPTVAAVKQTSGNVNSKSADRFRGRDNCPTTLAIVLQPDGTMVAKVNKKKCLPGYKSHGTIVVTYDFPAGVQGENNPRPGRPYAAQTFTTYVPDSDEGRAVVRLLNKAFDQKLLFVIVWLATGTDKIVLKDSVRHKMKVNGGVENNAYPDPDYLADVTKDLAAIGISQ</sequence>
<dbReference type="InterPro" id="IPR039398">
    <property type="entry name" value="Deltex_fam"/>
</dbReference>
<dbReference type="Proteomes" id="UP001209878">
    <property type="component" value="Unassembled WGS sequence"/>
</dbReference>
<protein>
    <recommendedName>
        <fullName evidence="5">E3 ubiquitin-protein ligase</fullName>
        <ecNumber evidence="5">2.3.2.27</ecNumber>
    </recommendedName>
</protein>
<dbReference type="Gene3D" id="3.30.390.130">
    <property type="match status" value="1"/>
</dbReference>
<proteinExistence type="inferred from homology"/>
<evidence type="ECO:0000259" key="6">
    <source>
        <dbReference type="Pfam" id="PF18102"/>
    </source>
</evidence>
<keyword evidence="3 5" id="KW-0808">Transferase</keyword>
<comment type="similarity">
    <text evidence="5">Belongs to the Deltex family.</text>
</comment>
<dbReference type="GO" id="GO:0016567">
    <property type="term" value="P:protein ubiquitination"/>
    <property type="evidence" value="ECO:0007669"/>
    <property type="project" value="UniProtKB-UniRule"/>
</dbReference>
<evidence type="ECO:0000256" key="2">
    <source>
        <dbReference type="ARBA" id="ARBA00004906"/>
    </source>
</evidence>
<dbReference type="AlphaFoldDB" id="A0AAD9NMR8"/>
<comment type="subcellular location">
    <subcellularLocation>
        <location evidence="5">Cytoplasm</location>
    </subcellularLocation>
</comment>
<dbReference type="InterPro" id="IPR039399">
    <property type="entry name" value="Deltex_C_sf"/>
</dbReference>
<evidence type="ECO:0000256" key="5">
    <source>
        <dbReference type="RuleBase" id="RU367105"/>
    </source>
</evidence>
<evidence type="ECO:0000313" key="7">
    <source>
        <dbReference type="EMBL" id="KAK2176047.1"/>
    </source>
</evidence>
<dbReference type="GO" id="GO:0007219">
    <property type="term" value="P:Notch signaling pathway"/>
    <property type="evidence" value="ECO:0007669"/>
    <property type="project" value="InterPro"/>
</dbReference>
<keyword evidence="5" id="KW-0862">Zinc</keyword>
<name>A0AAD9NMR8_RIDPI</name>
<dbReference type="Pfam" id="PF18102">
    <property type="entry name" value="DTC"/>
    <property type="match status" value="1"/>
</dbReference>
<keyword evidence="5" id="KW-0963">Cytoplasm</keyword>
<reference evidence="7" key="1">
    <citation type="journal article" date="2023" name="Mol. Biol. Evol.">
        <title>Third-Generation Sequencing Reveals the Adaptive Role of the Epigenome in Three Deep-Sea Polychaetes.</title>
        <authorList>
            <person name="Perez M."/>
            <person name="Aroh O."/>
            <person name="Sun Y."/>
            <person name="Lan Y."/>
            <person name="Juniper S.K."/>
            <person name="Young C.R."/>
            <person name="Angers B."/>
            <person name="Qian P.Y."/>
        </authorList>
    </citation>
    <scope>NUCLEOTIDE SEQUENCE</scope>
    <source>
        <strain evidence="7">R07B-5</strain>
    </source>
</reference>
<organism evidence="7 8">
    <name type="scientific">Ridgeia piscesae</name>
    <name type="common">Tubeworm</name>
    <dbReference type="NCBI Taxonomy" id="27915"/>
    <lineage>
        <taxon>Eukaryota</taxon>
        <taxon>Metazoa</taxon>
        <taxon>Spiralia</taxon>
        <taxon>Lophotrochozoa</taxon>
        <taxon>Annelida</taxon>
        <taxon>Polychaeta</taxon>
        <taxon>Sedentaria</taxon>
        <taxon>Canalipalpata</taxon>
        <taxon>Sabellida</taxon>
        <taxon>Siboglinidae</taxon>
        <taxon>Ridgeia</taxon>
    </lineage>
</organism>
<feature type="domain" description="Deltex C-terminal" evidence="6">
    <location>
        <begin position="222"/>
        <end position="351"/>
    </location>
</feature>
<gene>
    <name evidence="7" type="ORF">NP493_690g01007</name>
</gene>